<feature type="transmembrane region" description="Helical" evidence="8">
    <location>
        <begin position="115"/>
        <end position="140"/>
    </location>
</feature>
<dbReference type="Pfam" id="PF00953">
    <property type="entry name" value="Glycos_transf_4"/>
    <property type="match status" value="1"/>
</dbReference>
<keyword evidence="7" id="KW-0460">Magnesium</keyword>
<feature type="transmembrane region" description="Helical" evidence="8">
    <location>
        <begin position="198"/>
        <end position="216"/>
    </location>
</feature>
<name>A0A2G6E8C4_9BACT</name>
<dbReference type="GO" id="GO:0046872">
    <property type="term" value="F:metal ion binding"/>
    <property type="evidence" value="ECO:0007669"/>
    <property type="project" value="UniProtKB-KW"/>
</dbReference>
<feature type="transmembrane region" description="Helical" evidence="8">
    <location>
        <begin position="250"/>
        <end position="271"/>
    </location>
</feature>
<gene>
    <name evidence="9" type="ORF">CSB45_05395</name>
</gene>
<keyword evidence="5 8" id="KW-1133">Transmembrane helix</keyword>
<comment type="cofactor">
    <cofactor evidence="7">
        <name>Mg(2+)</name>
        <dbReference type="ChEBI" id="CHEBI:18420"/>
    </cofactor>
</comment>
<evidence type="ECO:0000256" key="4">
    <source>
        <dbReference type="ARBA" id="ARBA00022692"/>
    </source>
</evidence>
<feature type="transmembrane region" description="Helical" evidence="8">
    <location>
        <begin position="6"/>
        <end position="26"/>
    </location>
</feature>
<keyword evidence="2" id="KW-1003">Cell membrane</keyword>
<reference evidence="9 10" key="1">
    <citation type="submission" date="2017-10" db="EMBL/GenBank/DDBJ databases">
        <title>Novel microbial diversity and functional potential in the marine mammal oral microbiome.</title>
        <authorList>
            <person name="Dudek N.K."/>
            <person name="Sun C.L."/>
            <person name="Burstein D."/>
            <person name="Kantor R.S."/>
            <person name="Aliaga Goltsman D.S."/>
            <person name="Bik E.M."/>
            <person name="Thomas B.C."/>
            <person name="Banfield J.F."/>
            <person name="Relman D.A."/>
        </authorList>
    </citation>
    <scope>NUCLEOTIDE SEQUENCE [LARGE SCALE GENOMIC DNA]</scope>
    <source>
        <strain evidence="9">DOLZORAL124_49_17</strain>
    </source>
</reference>
<keyword evidence="4 8" id="KW-0812">Transmembrane</keyword>
<evidence type="ECO:0000256" key="5">
    <source>
        <dbReference type="ARBA" id="ARBA00022989"/>
    </source>
</evidence>
<evidence type="ECO:0000256" key="1">
    <source>
        <dbReference type="ARBA" id="ARBA00004651"/>
    </source>
</evidence>
<feature type="transmembrane region" description="Helical" evidence="8">
    <location>
        <begin position="53"/>
        <end position="72"/>
    </location>
</feature>
<feature type="transmembrane region" description="Helical" evidence="8">
    <location>
        <begin position="84"/>
        <end position="103"/>
    </location>
</feature>
<evidence type="ECO:0000256" key="3">
    <source>
        <dbReference type="ARBA" id="ARBA00022679"/>
    </source>
</evidence>
<sequence length="510" mass="55684">MNNLIREYVFISGSAFLISVLFTPVIRKMCRKNSLLDLPTSPRKIHVYPVPRLGGVAIYLSLFLPLFAMLLIHDGAAGIFREHLQLLLSLFATSTLVFAVGVYDDIWGASVIQKLSVQLAAAAIAYCLGFRIETIAVPFIGPVELGILGIPLTILWIAGVTNAINFTDGIDGLACGVGFFSVSTMFILSLFLGHTLSAFFAAALAGGLFGFALYNFAPASIFMGDSGSLFIGFIIAAISLHSSQKSSTAVVLLIPVVALGVPITDTLLAIIRRVSQGLSPFAADREHIHHKLLNMGFSSRQVTLVLYGVCVLLGITALAMTAVNNQLLTLLLVFLCLMTIGGIKMLGYDADMIQINLLAKERIQQKRRILQRQKFAEEILADIEHAVDLLTLKKETIRFFENMDLDTASIVFTANPSFDVRWNSPRCNKEKVVTRQFWTISLSSGSHGPMHAGELTFGKCAESSSDFLESILLLEALKDTVERSLMKFSSEEDLADFECAPENSMTGIDR</sequence>
<comment type="subcellular location">
    <subcellularLocation>
        <location evidence="1">Cell membrane</location>
        <topology evidence="1">Multi-pass membrane protein</topology>
    </subcellularLocation>
</comment>
<evidence type="ECO:0000313" key="10">
    <source>
        <dbReference type="Proteomes" id="UP000229740"/>
    </source>
</evidence>
<accession>A0A2G6E8C4</accession>
<dbReference type="CDD" id="cd06853">
    <property type="entry name" value="GT_WecA_like"/>
    <property type="match status" value="1"/>
</dbReference>
<keyword evidence="3 9" id="KW-0808">Transferase</keyword>
<feature type="transmembrane region" description="Helical" evidence="8">
    <location>
        <begin position="228"/>
        <end position="244"/>
    </location>
</feature>
<proteinExistence type="predicted"/>
<feature type="transmembrane region" description="Helical" evidence="8">
    <location>
        <begin position="328"/>
        <end position="347"/>
    </location>
</feature>
<dbReference type="InterPro" id="IPR018480">
    <property type="entry name" value="PNAcMuramoyl-5peptid_Trfase_CS"/>
</dbReference>
<organism evidence="9 10">
    <name type="scientific">candidate division KSB3 bacterium</name>
    <dbReference type="NCBI Taxonomy" id="2044937"/>
    <lineage>
        <taxon>Bacteria</taxon>
        <taxon>candidate division KSB3</taxon>
    </lineage>
</organism>
<dbReference type="PANTHER" id="PTHR22926">
    <property type="entry name" value="PHOSPHO-N-ACETYLMURAMOYL-PENTAPEPTIDE-TRANSFERASE"/>
    <property type="match status" value="1"/>
</dbReference>
<evidence type="ECO:0000313" key="9">
    <source>
        <dbReference type="EMBL" id="PID58122.1"/>
    </source>
</evidence>
<feature type="transmembrane region" description="Helical" evidence="8">
    <location>
        <begin position="304"/>
        <end position="322"/>
    </location>
</feature>
<dbReference type="GO" id="GO:0044038">
    <property type="term" value="P:cell wall macromolecule biosynthetic process"/>
    <property type="evidence" value="ECO:0007669"/>
    <property type="project" value="TreeGrafter"/>
</dbReference>
<feature type="transmembrane region" description="Helical" evidence="8">
    <location>
        <begin position="146"/>
        <end position="166"/>
    </location>
</feature>
<evidence type="ECO:0000256" key="8">
    <source>
        <dbReference type="SAM" id="Phobius"/>
    </source>
</evidence>
<dbReference type="PROSITE" id="PS01348">
    <property type="entry name" value="MRAY_2"/>
    <property type="match status" value="1"/>
</dbReference>
<feature type="binding site" evidence="7">
    <location>
        <position position="165"/>
    </location>
    <ligand>
        <name>Mg(2+)</name>
        <dbReference type="ChEBI" id="CHEBI:18420"/>
    </ligand>
</feature>
<feature type="transmembrane region" description="Helical" evidence="8">
    <location>
        <begin position="173"/>
        <end position="192"/>
    </location>
</feature>
<evidence type="ECO:0000256" key="7">
    <source>
        <dbReference type="PIRSR" id="PIRSR600715-1"/>
    </source>
</evidence>
<comment type="caution">
    <text evidence="9">The sequence shown here is derived from an EMBL/GenBank/DDBJ whole genome shotgun (WGS) entry which is preliminary data.</text>
</comment>
<keyword evidence="7" id="KW-0479">Metal-binding</keyword>
<dbReference type="GO" id="GO:0016780">
    <property type="term" value="F:phosphotransferase activity, for other substituted phosphate groups"/>
    <property type="evidence" value="ECO:0007669"/>
    <property type="project" value="InterPro"/>
</dbReference>
<evidence type="ECO:0000256" key="6">
    <source>
        <dbReference type="ARBA" id="ARBA00023136"/>
    </source>
</evidence>
<dbReference type="AlphaFoldDB" id="A0A2G6E8C4"/>
<dbReference type="GO" id="GO:0071555">
    <property type="term" value="P:cell wall organization"/>
    <property type="evidence" value="ECO:0007669"/>
    <property type="project" value="TreeGrafter"/>
</dbReference>
<feature type="binding site" evidence="7">
    <location>
        <position position="225"/>
    </location>
    <ligand>
        <name>Mg(2+)</name>
        <dbReference type="ChEBI" id="CHEBI:18420"/>
    </ligand>
</feature>
<evidence type="ECO:0000256" key="2">
    <source>
        <dbReference type="ARBA" id="ARBA00022475"/>
    </source>
</evidence>
<dbReference type="GO" id="GO:0005886">
    <property type="term" value="C:plasma membrane"/>
    <property type="evidence" value="ECO:0007669"/>
    <property type="project" value="UniProtKB-SubCell"/>
</dbReference>
<dbReference type="PANTHER" id="PTHR22926:SF3">
    <property type="entry name" value="UNDECAPRENYL-PHOSPHATE ALPHA-N-ACETYLGLUCOSAMINYL 1-PHOSPHATE TRANSFERASE"/>
    <property type="match status" value="1"/>
</dbReference>
<protein>
    <submittedName>
        <fullName evidence="9">Undecaprenyl-phosphate alpha-N-acetylglucosaminyl 1-phosphate transferase</fullName>
    </submittedName>
</protein>
<dbReference type="InterPro" id="IPR000715">
    <property type="entry name" value="Glycosyl_transferase_4"/>
</dbReference>
<dbReference type="GO" id="GO:0009103">
    <property type="term" value="P:lipopolysaccharide biosynthetic process"/>
    <property type="evidence" value="ECO:0007669"/>
    <property type="project" value="TreeGrafter"/>
</dbReference>
<keyword evidence="6 8" id="KW-0472">Membrane</keyword>
<dbReference type="Proteomes" id="UP000229740">
    <property type="component" value="Unassembled WGS sequence"/>
</dbReference>
<dbReference type="EMBL" id="PDPS01000024">
    <property type="protein sequence ID" value="PID58122.1"/>
    <property type="molecule type" value="Genomic_DNA"/>
</dbReference>